<dbReference type="Gene3D" id="3.30.70.1020">
    <property type="entry name" value="Trehalose-6-phosphate phosphatase related protein, domain 2"/>
    <property type="match status" value="1"/>
</dbReference>
<dbReference type="InterPro" id="IPR006379">
    <property type="entry name" value="HAD-SF_hydro_IIB"/>
</dbReference>
<dbReference type="Gene3D" id="3.40.50.1000">
    <property type="entry name" value="HAD superfamily/HAD-like"/>
    <property type="match status" value="1"/>
</dbReference>
<gene>
    <name evidence="5" type="ORF">M917_1139</name>
</gene>
<dbReference type="eggNOG" id="COG1877">
    <property type="taxonomic scope" value="Bacteria"/>
</dbReference>
<keyword evidence="4" id="KW-0460">Magnesium</keyword>
<protein>
    <recommendedName>
        <fullName evidence="4">Trehalose 6-phosphate phosphatase</fullName>
        <ecNumber evidence="4">3.1.3.12</ecNumber>
    </recommendedName>
</protein>
<dbReference type="STRING" id="1354303.M917_1139"/>
<evidence type="ECO:0000313" key="5">
    <source>
        <dbReference type="EMBL" id="ERL55895.1"/>
    </source>
</evidence>
<proteinExistence type="inferred from homology"/>
<dbReference type="InterPro" id="IPR003337">
    <property type="entry name" value="Trehalose_PPase"/>
</dbReference>
<evidence type="ECO:0000313" key="6">
    <source>
        <dbReference type="Proteomes" id="UP000016761"/>
    </source>
</evidence>
<comment type="function">
    <text evidence="4">Removes the phosphate from trehalose 6-phosphate to produce free trehalose.</text>
</comment>
<comment type="caution">
    <text evidence="5">The sequence shown here is derived from an EMBL/GenBank/DDBJ whole genome shotgun (WGS) entry which is preliminary data.</text>
</comment>
<dbReference type="EC" id="3.1.3.12" evidence="4"/>
<evidence type="ECO:0000256" key="1">
    <source>
        <dbReference type="ARBA" id="ARBA00005199"/>
    </source>
</evidence>
<dbReference type="InterPro" id="IPR044651">
    <property type="entry name" value="OTSB-like"/>
</dbReference>
<name>U4T4Q8_9GAMM</name>
<dbReference type="NCBIfam" id="TIGR00685">
    <property type="entry name" value="T6PP"/>
    <property type="match status" value="1"/>
</dbReference>
<dbReference type="Proteomes" id="UP000016761">
    <property type="component" value="Unassembled WGS sequence"/>
</dbReference>
<keyword evidence="6" id="KW-1185">Reference proteome</keyword>
<dbReference type="PANTHER" id="PTHR43768:SF3">
    <property type="entry name" value="TREHALOSE 6-PHOSPHATE PHOSPHATASE"/>
    <property type="match status" value="1"/>
</dbReference>
<dbReference type="PATRIC" id="fig|1354303.4.peg.1121"/>
<keyword evidence="4" id="KW-0479">Metal-binding</keyword>
<reference evidence="5 6" key="1">
    <citation type="journal article" date="2013" name="Genome Announc.">
        <title>Draft Genome Sequence of Psychrobacter aquaticus Strain CMS 56T, Isolated from a Cyanobacterial Mat Sample Collected from Water Bodies in the McMurdo Dry Valley Region of Antarctica.</title>
        <authorList>
            <person name="Reddy G.S."/>
            <person name="Ara S."/>
            <person name="Singh A."/>
            <person name="Kumar Pinnaka A."/>
            <person name="Shivaji S."/>
        </authorList>
    </citation>
    <scope>NUCLEOTIDE SEQUENCE [LARGE SCALE GENOMIC DNA]</scope>
    <source>
        <strain evidence="5 6">CMS 56</strain>
    </source>
</reference>
<comment type="pathway">
    <text evidence="1 4">Glycan biosynthesis; trehalose biosynthesis.</text>
</comment>
<dbReference type="Pfam" id="PF02358">
    <property type="entry name" value="Trehalose_PPase"/>
    <property type="match status" value="1"/>
</dbReference>
<comment type="similarity">
    <text evidence="2 4">Belongs to the trehalose phosphatase family.</text>
</comment>
<dbReference type="SUPFAM" id="SSF56784">
    <property type="entry name" value="HAD-like"/>
    <property type="match status" value="1"/>
</dbReference>
<dbReference type="NCBIfam" id="TIGR01484">
    <property type="entry name" value="HAD-SF-IIB"/>
    <property type="match status" value="1"/>
</dbReference>
<evidence type="ECO:0000256" key="4">
    <source>
        <dbReference type="RuleBase" id="RU361117"/>
    </source>
</evidence>
<dbReference type="GO" id="GO:0005992">
    <property type="term" value="P:trehalose biosynthetic process"/>
    <property type="evidence" value="ECO:0007669"/>
    <property type="project" value="UniProtKB-UniPathway"/>
</dbReference>
<dbReference type="AlphaFoldDB" id="U4T4Q8"/>
<keyword evidence="3 4" id="KW-0378">Hydrolase</keyword>
<evidence type="ECO:0000256" key="2">
    <source>
        <dbReference type="ARBA" id="ARBA00008770"/>
    </source>
</evidence>
<evidence type="ECO:0000256" key="3">
    <source>
        <dbReference type="ARBA" id="ARBA00022801"/>
    </source>
</evidence>
<comment type="cofactor">
    <cofactor evidence="4">
        <name>Mg(2+)</name>
        <dbReference type="ChEBI" id="CHEBI:18420"/>
    </cofactor>
</comment>
<comment type="catalytic activity">
    <reaction evidence="4">
        <text>alpha,alpha-trehalose 6-phosphate + H2O = alpha,alpha-trehalose + phosphate</text>
        <dbReference type="Rhea" id="RHEA:23420"/>
        <dbReference type="ChEBI" id="CHEBI:15377"/>
        <dbReference type="ChEBI" id="CHEBI:16551"/>
        <dbReference type="ChEBI" id="CHEBI:43474"/>
        <dbReference type="ChEBI" id="CHEBI:58429"/>
        <dbReference type="EC" id="3.1.3.12"/>
    </reaction>
</comment>
<dbReference type="GO" id="GO:0004805">
    <property type="term" value="F:trehalose-phosphatase activity"/>
    <property type="evidence" value="ECO:0007669"/>
    <property type="project" value="UniProtKB-EC"/>
</dbReference>
<dbReference type="InterPro" id="IPR023214">
    <property type="entry name" value="HAD_sf"/>
</dbReference>
<dbReference type="PANTHER" id="PTHR43768">
    <property type="entry name" value="TREHALOSE 6-PHOSPHATE PHOSPHATASE"/>
    <property type="match status" value="1"/>
</dbReference>
<dbReference type="UniPathway" id="UPA00299"/>
<dbReference type="GO" id="GO:0000287">
    <property type="term" value="F:magnesium ion binding"/>
    <property type="evidence" value="ECO:0007669"/>
    <property type="project" value="UniProtKB-ARBA"/>
</dbReference>
<accession>U4T4Q8</accession>
<dbReference type="InterPro" id="IPR036412">
    <property type="entry name" value="HAD-like_sf"/>
</dbReference>
<organism evidence="5 6">
    <name type="scientific">Psychrobacter aquaticus CMS 56</name>
    <dbReference type="NCBI Taxonomy" id="1354303"/>
    <lineage>
        <taxon>Bacteria</taxon>
        <taxon>Pseudomonadati</taxon>
        <taxon>Pseudomonadota</taxon>
        <taxon>Gammaproteobacteria</taxon>
        <taxon>Moraxellales</taxon>
        <taxon>Moraxellaceae</taxon>
        <taxon>Psychrobacter</taxon>
    </lineage>
</organism>
<dbReference type="EMBL" id="AUSW01000017">
    <property type="protein sequence ID" value="ERL55895.1"/>
    <property type="molecule type" value="Genomic_DNA"/>
</dbReference>
<sequence length="292" mass="31648">MNLSPIYIQPNNFADYLSNQQEYCLFLDIDGTLANFTLNPKDSVIPSSTLVLLQKIQSHGVKIAAITGRSLIEAKQMLSPMTLPIAATHGLEIAFDDETDNDGITIDTTELSTIRQAIIDSCTPYNDFIIETKPYSVALHYRQNPTLADVADSIVSTVLDSHADWTVKVGKYVFEIVPKGINKGAAILSLLEKMQTNETSCAIFIGDDVTDEAGFVAIQEGNGAIENAFSPATGMGIKVGTEPTCAHYYVNDISEVTVLLQSFLTFCQTHATLAPDLAAVSPTTNKTARHLI</sequence>